<dbReference type="OrthoDB" id="4202165at2759"/>
<organism evidence="1 2">
    <name type="scientific">Fusarium tricinctum</name>
    <dbReference type="NCBI Taxonomy" id="61284"/>
    <lineage>
        <taxon>Eukaryota</taxon>
        <taxon>Fungi</taxon>
        <taxon>Dikarya</taxon>
        <taxon>Ascomycota</taxon>
        <taxon>Pezizomycotina</taxon>
        <taxon>Sordariomycetes</taxon>
        <taxon>Hypocreomycetidae</taxon>
        <taxon>Hypocreales</taxon>
        <taxon>Nectriaceae</taxon>
        <taxon>Fusarium</taxon>
        <taxon>Fusarium tricinctum species complex</taxon>
    </lineage>
</organism>
<dbReference type="EMBL" id="JAGPXF010000003">
    <property type="protein sequence ID" value="KAH7252707.1"/>
    <property type="molecule type" value="Genomic_DNA"/>
</dbReference>
<gene>
    <name evidence="1" type="ORF">BKA59DRAFT_453918</name>
</gene>
<comment type="caution">
    <text evidence="1">The sequence shown here is derived from an EMBL/GenBank/DDBJ whole genome shotgun (WGS) entry which is preliminary data.</text>
</comment>
<keyword evidence="2" id="KW-1185">Reference proteome</keyword>
<proteinExistence type="predicted"/>
<accession>A0A8K0WEL8</accession>
<dbReference type="Proteomes" id="UP000813427">
    <property type="component" value="Unassembled WGS sequence"/>
</dbReference>
<evidence type="ECO:0000313" key="1">
    <source>
        <dbReference type="EMBL" id="KAH7252707.1"/>
    </source>
</evidence>
<sequence>MEDPPFDERMLKTLHDFRDSNITLVEWETPLLRRLGYPLASKPDFLFLVPDEQIQDARNIAIANGLLDSDRPRSYIAEHSNKCFRFTFGGPGYRLILLPLSWTGIKKEELIEVENTQLPCSISTVPVPSFCAAYLRIIMQEKPGSKIYFIATADLLGVITYSMFDASYEGSYMPKPGDDDYVVDEEKDALELENAIRTIKGWNFTQDTEWARDIMLQLISGTLQYESLPGMRGARTSQE</sequence>
<reference evidence="1" key="1">
    <citation type="journal article" date="2021" name="Nat. Commun.">
        <title>Genetic determinants of endophytism in the Arabidopsis root mycobiome.</title>
        <authorList>
            <person name="Mesny F."/>
            <person name="Miyauchi S."/>
            <person name="Thiergart T."/>
            <person name="Pickel B."/>
            <person name="Atanasova L."/>
            <person name="Karlsson M."/>
            <person name="Huettel B."/>
            <person name="Barry K.W."/>
            <person name="Haridas S."/>
            <person name="Chen C."/>
            <person name="Bauer D."/>
            <person name="Andreopoulos W."/>
            <person name="Pangilinan J."/>
            <person name="LaButti K."/>
            <person name="Riley R."/>
            <person name="Lipzen A."/>
            <person name="Clum A."/>
            <person name="Drula E."/>
            <person name="Henrissat B."/>
            <person name="Kohler A."/>
            <person name="Grigoriev I.V."/>
            <person name="Martin F.M."/>
            <person name="Hacquard S."/>
        </authorList>
    </citation>
    <scope>NUCLEOTIDE SEQUENCE</scope>
    <source>
        <strain evidence="1">MPI-SDFR-AT-0068</strain>
    </source>
</reference>
<evidence type="ECO:0000313" key="2">
    <source>
        <dbReference type="Proteomes" id="UP000813427"/>
    </source>
</evidence>
<name>A0A8K0WEL8_9HYPO</name>
<protein>
    <submittedName>
        <fullName evidence="1">Uncharacterized protein</fullName>
    </submittedName>
</protein>
<dbReference type="AlphaFoldDB" id="A0A8K0WEL8"/>